<dbReference type="Proteomes" id="UP000184032">
    <property type="component" value="Unassembled WGS sequence"/>
</dbReference>
<feature type="compositionally biased region" description="Basic and acidic residues" evidence="5">
    <location>
        <begin position="47"/>
        <end position="76"/>
    </location>
</feature>
<keyword evidence="3" id="KW-0964">Secreted</keyword>
<dbReference type="PANTHER" id="PTHR36108:SF13">
    <property type="entry name" value="COLOSSIN-B-RELATED"/>
    <property type="match status" value="1"/>
</dbReference>
<dbReference type="PROSITE" id="PS51272">
    <property type="entry name" value="SLH"/>
    <property type="match status" value="2"/>
</dbReference>
<protein>
    <submittedName>
        <fullName evidence="8">Listeria/Bacterioides repeat-containing protein</fullName>
    </submittedName>
</protein>
<gene>
    <name evidence="8" type="ORF">SAMN02745245_01761</name>
</gene>
<keyword evidence="9" id="KW-1185">Reference proteome</keyword>
<evidence type="ECO:0000256" key="4">
    <source>
        <dbReference type="ARBA" id="ARBA00022729"/>
    </source>
</evidence>
<evidence type="ECO:0000256" key="6">
    <source>
        <dbReference type="SAM" id="SignalP"/>
    </source>
</evidence>
<evidence type="ECO:0000256" key="1">
    <source>
        <dbReference type="ARBA" id="ARBA00004196"/>
    </source>
</evidence>
<dbReference type="Pfam" id="PF17802">
    <property type="entry name" value="SpaA"/>
    <property type="match status" value="3"/>
</dbReference>
<dbReference type="Gene3D" id="2.60.40.10">
    <property type="entry name" value="Immunoglobulins"/>
    <property type="match status" value="4"/>
</dbReference>
<name>A0A1M5UG41_9FIRM</name>
<dbReference type="InterPro" id="IPR001119">
    <property type="entry name" value="SLH_dom"/>
</dbReference>
<dbReference type="Pfam" id="PF09479">
    <property type="entry name" value="Flg_new"/>
    <property type="match status" value="5"/>
</dbReference>
<feature type="compositionally biased region" description="Polar residues" evidence="5">
    <location>
        <begin position="33"/>
        <end position="43"/>
    </location>
</feature>
<evidence type="ECO:0000313" key="8">
    <source>
        <dbReference type="EMBL" id="SHH61911.1"/>
    </source>
</evidence>
<dbReference type="Pfam" id="PF00395">
    <property type="entry name" value="SLH"/>
    <property type="match status" value="3"/>
</dbReference>
<evidence type="ECO:0000256" key="5">
    <source>
        <dbReference type="SAM" id="MobiDB-lite"/>
    </source>
</evidence>
<organism evidence="8 9">
    <name type="scientific">Anaerosphaera aminiphila DSM 21120</name>
    <dbReference type="NCBI Taxonomy" id="1120995"/>
    <lineage>
        <taxon>Bacteria</taxon>
        <taxon>Bacillati</taxon>
        <taxon>Bacillota</taxon>
        <taxon>Tissierellia</taxon>
        <taxon>Tissierellales</taxon>
        <taxon>Peptoniphilaceae</taxon>
        <taxon>Anaerosphaera</taxon>
    </lineage>
</organism>
<dbReference type="AlphaFoldDB" id="A0A1M5UG41"/>
<dbReference type="Gene3D" id="2.60.40.4270">
    <property type="entry name" value="Listeria-Bacteroides repeat domain"/>
    <property type="match status" value="5"/>
</dbReference>
<evidence type="ECO:0000259" key="7">
    <source>
        <dbReference type="PROSITE" id="PS51272"/>
    </source>
</evidence>
<evidence type="ECO:0000313" key="9">
    <source>
        <dbReference type="Proteomes" id="UP000184032"/>
    </source>
</evidence>
<proteinExistence type="inferred from homology"/>
<feature type="region of interest" description="Disordered" evidence="5">
    <location>
        <begin position="32"/>
        <end position="76"/>
    </location>
</feature>
<feature type="signal peptide" evidence="6">
    <location>
        <begin position="1"/>
        <end position="33"/>
    </location>
</feature>
<dbReference type="OrthoDB" id="1698971at2"/>
<dbReference type="SUPFAM" id="SSF49478">
    <property type="entry name" value="Cna protein B-type domain"/>
    <property type="match status" value="2"/>
</dbReference>
<feature type="domain" description="SLH" evidence="7">
    <location>
        <begin position="996"/>
        <end position="1059"/>
    </location>
</feature>
<dbReference type="EMBL" id="FQXI01000016">
    <property type="protein sequence ID" value="SHH61911.1"/>
    <property type="molecule type" value="Genomic_DNA"/>
</dbReference>
<dbReference type="NCBIfam" id="TIGR02543">
    <property type="entry name" value="List_Bact_rpt"/>
    <property type="match status" value="2"/>
</dbReference>
<dbReference type="PANTHER" id="PTHR36108">
    <property type="entry name" value="COLOSSIN-B-RELATED"/>
    <property type="match status" value="1"/>
</dbReference>
<dbReference type="GO" id="GO:0030313">
    <property type="term" value="C:cell envelope"/>
    <property type="evidence" value="ECO:0007669"/>
    <property type="project" value="UniProtKB-SubCell"/>
</dbReference>
<accession>A0A1M5UG41</accession>
<dbReference type="InterPro" id="IPR013378">
    <property type="entry name" value="InlB-like_B-rpt"/>
</dbReference>
<feature type="chain" id="PRO_5012454816" evidence="6">
    <location>
        <begin position="34"/>
        <end position="1105"/>
    </location>
</feature>
<evidence type="ECO:0000256" key="2">
    <source>
        <dbReference type="ARBA" id="ARBA00007257"/>
    </source>
</evidence>
<dbReference type="InterPro" id="IPR041033">
    <property type="entry name" value="SpaA_PFL_dom_1"/>
</dbReference>
<keyword evidence="4 6" id="KW-0732">Signal</keyword>
<comment type="similarity">
    <text evidence="2">Belongs to the serine-aspartate repeat-containing protein (SDr) family.</text>
</comment>
<dbReference type="InterPro" id="IPR013783">
    <property type="entry name" value="Ig-like_fold"/>
</dbReference>
<sequence length="1105" mass="123306">MIVKKNFKRAISFLLAFVMLVTSVLVFPENAEAESSTVNTVEELQNEETKGEDSENKDQESEKQLINSDKTDSEEVDTIKYDANGDDFAILADEAEPSGRFEIKSTDSTAAEPNTPLPGVEITIKDDKGDMAFEGKTGEDGIAKTEVLPKGSYKLKMISPFGYKLENTEMDIKIEKEDINEVNVKAEKNLAGAVLYKIDKDKEEQVNDRALSGAKFDIYSRHDYYGANGLVKTGDKVADGIVTNSGGLAWAYLPPGEYEYEEIEAPEGYKKIEGRVEFTLPLVEKQWEQVNYWVRNETIKYEVSFDTDGGTTVAAQTVAYGDKATKPTPEPTKDGFKLTGWTLNGVAYDFETPVKGNIELVATWDTGEYEVSFDTDGGTTVAAQMITPGDKATKPTPEPTKDGFKFAGWYNIVARDMEKYNFDTPVTEDIKLYAKWTPIDGAEPYGWFLITIYRSDGLESNTPFPGAEITIRDDKNDIVFVGYTDENGILVKGLPVGSYSWTVTYPYGYKPDSSKNPVHDFEIKEEDDTYSTDTGSGKNLVGVVLYKIDKDTNKTLSGAKFNIYSKHKYYHNGIGFIEIGDKVADGIVTNDGGMAWEILPPGEYEYEEIEAPEGYKKIEDKVEFTVPLVENEYDYEYEWVRNEKIKYTVSFDSNGGTLVADQEVGHGDNATVPTPEPTKDGFKLEGWYKDEAHTEKYDFATPITKDVKLYAKWTPNEYTVSFDSVGGTAVAEQTVAHGEIATEPTPEPTKDGYTFIEWQLNGVAYDFTTPVTEDIELVATWEADTPQPGTKYTVTYYGNDNTGGTVPVDSKQYSSGDTVKVEGRNTLYRTNYTFKGWSTTKNATRVEYTAGDTFKITKNTQLYAVWEKDSDSSGGGWTWGGSSTSTGSEKPKVEETLTHTAYLNGYPDNTIRPQGSITRAEVATIFARLKVGETNIPTSTAKYSDVNSSDWYTKYIAFVTDNKIMEGYEDGSFKPNGKITRAEFTAVVARYNSLANVDSSFEDVSEHWAEKYIGSVTNKGWINGYPDGTFKPEKDISREEVATMVNKMLDRKVDKEGLNNLLINNFTDLDNSSWSYFDIVEASNGHKSVRRTSGNIMENWKELIK</sequence>
<reference evidence="8 9" key="1">
    <citation type="submission" date="2016-11" db="EMBL/GenBank/DDBJ databases">
        <authorList>
            <person name="Jaros S."/>
            <person name="Januszkiewicz K."/>
            <person name="Wedrychowicz H."/>
        </authorList>
    </citation>
    <scope>NUCLEOTIDE SEQUENCE [LARGE SCALE GENOMIC DNA]</scope>
    <source>
        <strain evidence="8 9">DSM 21120</strain>
    </source>
</reference>
<evidence type="ECO:0000256" key="3">
    <source>
        <dbReference type="ARBA" id="ARBA00022525"/>
    </source>
</evidence>
<comment type="subcellular location">
    <subcellularLocation>
        <location evidence="1">Cell envelope</location>
    </subcellularLocation>
</comment>
<feature type="domain" description="SLH" evidence="7">
    <location>
        <begin position="939"/>
        <end position="995"/>
    </location>
</feature>
<dbReference type="RefSeq" id="WP_073185470.1">
    <property type="nucleotide sequence ID" value="NZ_FQXI01000016.1"/>
</dbReference>
<dbReference type="STRING" id="1120995.SAMN02745245_01761"/>
<dbReference type="InterPro" id="IPR042229">
    <property type="entry name" value="Listeria/Bacterioides_rpt_sf"/>
</dbReference>
<feature type="region of interest" description="Disordered" evidence="5">
    <location>
        <begin position="873"/>
        <end position="893"/>
    </location>
</feature>